<proteinExistence type="predicted"/>
<dbReference type="InterPro" id="IPR008965">
    <property type="entry name" value="CBM2/CBM3_carb-bd_dom_sf"/>
</dbReference>
<reference evidence="4 5" key="1">
    <citation type="submission" date="2024-04" db="EMBL/GenBank/DDBJ databases">
        <authorList>
            <consortium name="Genoscope - CEA"/>
            <person name="William W."/>
        </authorList>
    </citation>
    <scope>NUCLEOTIDE SEQUENCE [LARGE SCALE GENOMIC DNA]</scope>
</reference>
<accession>A0AAV2I273</accession>
<dbReference type="Gene3D" id="2.60.40.290">
    <property type="match status" value="2"/>
</dbReference>
<name>A0AAV2I273_LYMST</name>
<keyword evidence="5" id="KW-1185">Reference proteome</keyword>
<evidence type="ECO:0000259" key="3">
    <source>
        <dbReference type="PROSITE" id="PS51173"/>
    </source>
</evidence>
<feature type="domain" description="CBM2" evidence="3">
    <location>
        <begin position="489"/>
        <end position="611"/>
    </location>
</feature>
<gene>
    <name evidence="4" type="ORF">GSLYS_00013868001</name>
</gene>
<evidence type="ECO:0000256" key="1">
    <source>
        <dbReference type="SAM" id="MobiDB-lite"/>
    </source>
</evidence>
<dbReference type="PANTHER" id="PTHR37398">
    <property type="entry name" value="ENDO-BETA-1,4-MANNANASE"/>
    <property type="match status" value="1"/>
</dbReference>
<dbReference type="SUPFAM" id="SSF51445">
    <property type="entry name" value="(Trans)glycosidases"/>
    <property type="match status" value="2"/>
</dbReference>
<evidence type="ECO:0000313" key="5">
    <source>
        <dbReference type="Proteomes" id="UP001497497"/>
    </source>
</evidence>
<feature type="chain" id="PRO_5043550674" description="CBM2 domain-containing protein" evidence="2">
    <location>
        <begin position="18"/>
        <end position="988"/>
    </location>
</feature>
<evidence type="ECO:0000313" key="4">
    <source>
        <dbReference type="EMBL" id="CAL1540135.1"/>
    </source>
</evidence>
<dbReference type="GO" id="GO:0030247">
    <property type="term" value="F:polysaccharide binding"/>
    <property type="evidence" value="ECO:0007669"/>
    <property type="project" value="InterPro"/>
</dbReference>
<dbReference type="GO" id="GO:0005975">
    <property type="term" value="P:carbohydrate metabolic process"/>
    <property type="evidence" value="ECO:0007669"/>
    <property type="project" value="InterPro"/>
</dbReference>
<dbReference type="PROSITE" id="PS51173">
    <property type="entry name" value="CBM2"/>
    <property type="match status" value="1"/>
</dbReference>
<dbReference type="EMBL" id="CAXITT010000373">
    <property type="protein sequence ID" value="CAL1540135.1"/>
    <property type="molecule type" value="Genomic_DNA"/>
</dbReference>
<dbReference type="Gene3D" id="3.20.20.80">
    <property type="entry name" value="Glycosidases"/>
    <property type="match status" value="2"/>
</dbReference>
<dbReference type="InterPro" id="IPR012291">
    <property type="entry name" value="CBM2_carb-bd_dom_sf"/>
</dbReference>
<feature type="signal peptide" evidence="2">
    <location>
        <begin position="1"/>
        <end position="17"/>
    </location>
</feature>
<evidence type="ECO:0000256" key="2">
    <source>
        <dbReference type="SAM" id="SignalP"/>
    </source>
</evidence>
<dbReference type="InterPro" id="IPR017853">
    <property type="entry name" value="GH"/>
</dbReference>
<dbReference type="Pfam" id="PF00553">
    <property type="entry name" value="CBM_2"/>
    <property type="match status" value="2"/>
</dbReference>
<dbReference type="SUPFAM" id="SSF49384">
    <property type="entry name" value="Carbohydrate-binding domain"/>
    <property type="match status" value="2"/>
</dbReference>
<sequence>MRAFVCLLSAFLLSARADTDVPITQHWSGGFNGEACVPITEELHAWTMTLTFDQAISSIDVWQADIAETKDGGKVYVLKNKEWNKEEHVGDKLCITFQGHANGDIAPKVTARVDASTVTGTVTGSNTTPGALTAAPGQTLKPTNPPGTFTPGARLEIKDNYFTYDGKRVFLNGGNLPWISYAYDFGEGQWQYRRAQAETQYPPIDSTTLFFPSGLWIHIQGETTPIFDSTGLVTGLDTKGTFIDDIIDLLNLGQQYDVLIFPTLWNAAVNQDTHNRLDGLIKDPVKLQSYIDKALIPWAKAVKGHPALGGWDIMNEPEGMLNPEVSDPDPCFDTTALKNSGAGWAGKKYDYKQFLRFLNWQTAAIKSVDPNYLVSVGVSNPKFNTDKFGWVDHYSDTCLIKAGGKATGIMDFFQFHSYSWQNNFDNVAAFKNSASDYGVTKPILVGEFWEKDGGGMKVVDMFKYIYDHGYAGAWSWDLVGNPDQYNGIAALRAFVCLLSAFLLSTRADTDVPITQHWNGGFNGEACVPITQELHAWTMTLTFENPVTSLDVWAADVAETKDGGKVYVLKNKDWNKDEHPGDKLCIIFTAHSSGDVVPKVTARVDGTSGGGPTQGPLTAAPGQTLKPTNPPGTFTPGARLEIKDNYFTYDGKRVFLNGGNLPWISYAYDFGEGQWQYRRAQAETQFRKMKESGANSLRLWIHIQGETTPIFDSTGLVTGLDTKGTFINDIIDLLNLGQQYDVLIFPTLWNAAVNQDTHNRLDGLIKDPVKLQSYIDKALIPWAKAVKGHPALGGWDIMNEPEGMLNPEVSDPDPCFDTTALKNSGAGWAGKKYDYKQFLRFLNWQTAAIKSVDPNYLVSVGVSNPKFNTDKFGWVDHYSDTCLIKAGGKATGVMDFFQFHSYSWQNNFDNVAAFKNSASDYGVTKPILVGEFWEKDGGGMKVVDMFKYIYDHGYAGAWSWDLVGNPDQYNGIAALKDLTSNGPIPLTVH</sequence>
<dbReference type="PANTHER" id="PTHR37398:SF3">
    <property type="entry name" value="GLYCOSIDE HYDROLASE FAMILY 5 DOMAIN-CONTAINING PROTEIN"/>
    <property type="match status" value="1"/>
</dbReference>
<comment type="caution">
    <text evidence="4">The sequence shown here is derived from an EMBL/GenBank/DDBJ whole genome shotgun (WGS) entry which is preliminary data.</text>
</comment>
<dbReference type="AlphaFoldDB" id="A0AAV2I273"/>
<keyword evidence="2" id="KW-0732">Signal</keyword>
<feature type="region of interest" description="Disordered" evidence="1">
    <location>
        <begin position="605"/>
        <end position="632"/>
    </location>
</feature>
<dbReference type="GO" id="GO:0004553">
    <property type="term" value="F:hydrolase activity, hydrolyzing O-glycosyl compounds"/>
    <property type="evidence" value="ECO:0007669"/>
    <property type="project" value="InterPro"/>
</dbReference>
<protein>
    <recommendedName>
        <fullName evidence="3">CBM2 domain-containing protein</fullName>
    </recommendedName>
</protein>
<dbReference type="Proteomes" id="UP001497497">
    <property type="component" value="Unassembled WGS sequence"/>
</dbReference>
<dbReference type="InterPro" id="IPR001919">
    <property type="entry name" value="CBD2"/>
</dbReference>
<organism evidence="4 5">
    <name type="scientific">Lymnaea stagnalis</name>
    <name type="common">Great pond snail</name>
    <name type="synonym">Helix stagnalis</name>
    <dbReference type="NCBI Taxonomy" id="6523"/>
    <lineage>
        <taxon>Eukaryota</taxon>
        <taxon>Metazoa</taxon>
        <taxon>Spiralia</taxon>
        <taxon>Lophotrochozoa</taxon>
        <taxon>Mollusca</taxon>
        <taxon>Gastropoda</taxon>
        <taxon>Heterobranchia</taxon>
        <taxon>Euthyneura</taxon>
        <taxon>Panpulmonata</taxon>
        <taxon>Hygrophila</taxon>
        <taxon>Lymnaeoidea</taxon>
        <taxon>Lymnaeidae</taxon>
        <taxon>Lymnaea</taxon>
    </lineage>
</organism>